<protein>
    <submittedName>
        <fullName evidence="3">MCE family protein</fullName>
    </submittedName>
</protein>
<sequence>MGAAMESEARYVRIGLATLALFALLAFGLYWLAGGNDDKSGKRYLSYFQNQSLEGLQINSDVRMQGIKVGKVIDYAILPGEAHKVRVLMLVDERTPVLEGVKAVVARHMVTGLANIDLENPPQGGAPLMRIPEGERYPVIPEGVPKLTEVTNTLEELGASSQEALTRFNTLLSDRNQRALDNTLANLNRITGELAQTMPELHEAVASARRAADQVDGLGGDAREVLKGADDRLARVADDTAATLAAARTTLTRVDGEVSGLTGQVKLTADLAGQDIQTTAQSLRQAGDALQDTGRALANPARVLYGPSAKSLGPGETLR</sequence>
<comment type="caution">
    <text evidence="3">The sequence shown here is derived from an EMBL/GenBank/DDBJ whole genome shotgun (WGS) entry which is preliminary data.</text>
</comment>
<reference evidence="3 4" key="1">
    <citation type="submission" date="2019-03" db="EMBL/GenBank/DDBJ databases">
        <title>Genome sequence of Thiobacillaceae bacterium LSR1, a sulfur-oxidizing bacterium isolated from freshwater sediment.</title>
        <authorList>
            <person name="Li S."/>
        </authorList>
    </citation>
    <scope>NUCLEOTIDE SEQUENCE [LARGE SCALE GENOMIC DNA]</scope>
    <source>
        <strain evidence="3 4">LSR1</strain>
    </source>
</reference>
<dbReference type="Pfam" id="PF02470">
    <property type="entry name" value="MlaD"/>
    <property type="match status" value="1"/>
</dbReference>
<evidence type="ECO:0000313" key="3">
    <source>
        <dbReference type="EMBL" id="TCJ14712.1"/>
    </source>
</evidence>
<keyword evidence="4" id="KW-1185">Reference proteome</keyword>
<keyword evidence="1" id="KW-1133">Transmembrane helix</keyword>
<dbReference type="InterPro" id="IPR003399">
    <property type="entry name" value="Mce/MlaD"/>
</dbReference>
<evidence type="ECO:0000256" key="1">
    <source>
        <dbReference type="SAM" id="Phobius"/>
    </source>
</evidence>
<keyword evidence="1" id="KW-0472">Membrane</keyword>
<dbReference type="PANTHER" id="PTHR36698">
    <property type="entry name" value="BLL5892 PROTEIN"/>
    <property type="match status" value="1"/>
</dbReference>
<dbReference type="PANTHER" id="PTHR36698:SF2">
    <property type="entry name" value="MCE_MLAD DOMAIN-CONTAINING PROTEIN"/>
    <property type="match status" value="1"/>
</dbReference>
<dbReference type="EMBL" id="SJZB01000033">
    <property type="protein sequence ID" value="TCJ14712.1"/>
    <property type="molecule type" value="Genomic_DNA"/>
</dbReference>
<dbReference type="OrthoDB" id="8558572at2"/>
<proteinExistence type="predicted"/>
<feature type="transmembrane region" description="Helical" evidence="1">
    <location>
        <begin position="12"/>
        <end position="33"/>
    </location>
</feature>
<evidence type="ECO:0000313" key="4">
    <source>
        <dbReference type="Proteomes" id="UP000295443"/>
    </source>
</evidence>
<dbReference type="AlphaFoldDB" id="A0A4V2NVT4"/>
<gene>
    <name evidence="3" type="ORF">EZJ19_09005</name>
</gene>
<keyword evidence="1" id="KW-0812">Transmembrane</keyword>
<dbReference type="Proteomes" id="UP000295443">
    <property type="component" value="Unassembled WGS sequence"/>
</dbReference>
<feature type="domain" description="Mce/MlaD" evidence="2">
    <location>
        <begin position="48"/>
        <end position="119"/>
    </location>
</feature>
<name>A0A4V2NVT4_9PROT</name>
<evidence type="ECO:0000259" key="2">
    <source>
        <dbReference type="Pfam" id="PF02470"/>
    </source>
</evidence>
<accession>A0A4V2NVT4</accession>
<organism evidence="3 4">
    <name type="scientific">Parasulfuritortus cantonensis</name>
    <dbReference type="NCBI Taxonomy" id="2528202"/>
    <lineage>
        <taxon>Bacteria</taxon>
        <taxon>Pseudomonadati</taxon>
        <taxon>Pseudomonadota</taxon>
        <taxon>Betaproteobacteria</taxon>
        <taxon>Nitrosomonadales</taxon>
        <taxon>Thiobacillaceae</taxon>
        <taxon>Parasulfuritortus</taxon>
    </lineage>
</organism>